<proteinExistence type="inferred from homology"/>
<dbReference type="SUPFAM" id="SSF53756">
    <property type="entry name" value="UDP-Glycosyltransferase/glycogen phosphorylase"/>
    <property type="match status" value="1"/>
</dbReference>
<feature type="domain" description="Fucosyltransferase C-terminal" evidence="4">
    <location>
        <begin position="126"/>
        <end position="264"/>
    </location>
</feature>
<evidence type="ECO:0000259" key="4">
    <source>
        <dbReference type="Pfam" id="PF00852"/>
    </source>
</evidence>
<dbReference type="PANTHER" id="PTHR11929">
    <property type="entry name" value="ALPHA- 1,3 -FUCOSYLTRANSFERASE"/>
    <property type="match status" value="1"/>
</dbReference>
<evidence type="ECO:0000256" key="1">
    <source>
        <dbReference type="ARBA" id="ARBA00008919"/>
    </source>
</evidence>
<dbReference type="InterPro" id="IPR055270">
    <property type="entry name" value="Glyco_tran_10_C"/>
</dbReference>
<sequence length="285" mass="33843">MSKYRIRFFSNFCPSENCKDVYERLCESILIENYGSDKDIYITNDDDYTHVIILNTAMPNISHIPKKNVIGLAFEPIYFLGLTEQFVRYAEQYIEKYYIGDKMNLPDPFVERFSHMWHNQPLKYLPEKTKSISMMVSEKNQQSGHKYRHDLINKILETDLPIDIYGRGCMYYEYLNDNRVKGKFNEREPYENYEFHICIENFETNHYFSEKIMDPLLCSTTPIYLGCRNIHSYFPDNVIVLSGDLNNDMELLKNIAENPAKYKKNINNQSIKNKISLLKNIENLF</sequence>
<evidence type="ECO:0000256" key="3">
    <source>
        <dbReference type="ARBA" id="ARBA00022679"/>
    </source>
</evidence>
<protein>
    <recommendedName>
        <fullName evidence="4">Fucosyltransferase C-terminal domain-containing protein</fullName>
    </recommendedName>
</protein>
<evidence type="ECO:0000313" key="5">
    <source>
        <dbReference type="EMBL" id="QHU06140.1"/>
    </source>
</evidence>
<dbReference type="AlphaFoldDB" id="A0A6C0JN36"/>
<reference evidence="5" key="1">
    <citation type="journal article" date="2020" name="Nature">
        <title>Giant virus diversity and host interactions through global metagenomics.</title>
        <authorList>
            <person name="Schulz F."/>
            <person name="Roux S."/>
            <person name="Paez-Espino D."/>
            <person name="Jungbluth S."/>
            <person name="Walsh D.A."/>
            <person name="Denef V.J."/>
            <person name="McMahon K.D."/>
            <person name="Konstantinidis K.T."/>
            <person name="Eloe-Fadrosh E.A."/>
            <person name="Kyrpides N.C."/>
            <person name="Woyke T."/>
        </authorList>
    </citation>
    <scope>NUCLEOTIDE SEQUENCE</scope>
    <source>
        <strain evidence="5">GVMAG-M-3300027747-57</strain>
    </source>
</reference>
<dbReference type="InterPro" id="IPR001503">
    <property type="entry name" value="Glyco_trans_10"/>
</dbReference>
<dbReference type="GO" id="GO:0016020">
    <property type="term" value="C:membrane"/>
    <property type="evidence" value="ECO:0007669"/>
    <property type="project" value="InterPro"/>
</dbReference>
<dbReference type="GO" id="GO:0008417">
    <property type="term" value="F:fucosyltransferase activity"/>
    <property type="evidence" value="ECO:0007669"/>
    <property type="project" value="InterPro"/>
</dbReference>
<comment type="similarity">
    <text evidence="1">Belongs to the glycosyltransferase 10 family.</text>
</comment>
<name>A0A6C0JN36_9ZZZZ</name>
<dbReference type="PANTHER" id="PTHR11929:SF194">
    <property type="entry name" value="ALPHA-(1,3)-FUCOSYLTRANSFERASE 10"/>
    <property type="match status" value="1"/>
</dbReference>
<dbReference type="Gene3D" id="3.40.50.11660">
    <property type="entry name" value="Glycosyl transferase family 10, C-terminal domain"/>
    <property type="match status" value="1"/>
</dbReference>
<evidence type="ECO:0000256" key="2">
    <source>
        <dbReference type="ARBA" id="ARBA00022676"/>
    </source>
</evidence>
<keyword evidence="3" id="KW-0808">Transferase</keyword>
<dbReference type="InterPro" id="IPR038577">
    <property type="entry name" value="GT10-like_C_sf"/>
</dbReference>
<organism evidence="5">
    <name type="scientific">viral metagenome</name>
    <dbReference type="NCBI Taxonomy" id="1070528"/>
    <lineage>
        <taxon>unclassified sequences</taxon>
        <taxon>metagenomes</taxon>
        <taxon>organismal metagenomes</taxon>
    </lineage>
</organism>
<keyword evidence="2" id="KW-0328">Glycosyltransferase</keyword>
<accession>A0A6C0JN36</accession>
<dbReference type="Pfam" id="PF00852">
    <property type="entry name" value="Glyco_transf_10"/>
    <property type="match status" value="1"/>
</dbReference>
<dbReference type="EMBL" id="MN740430">
    <property type="protein sequence ID" value="QHU06140.1"/>
    <property type="molecule type" value="Genomic_DNA"/>
</dbReference>